<evidence type="ECO:0000313" key="3">
    <source>
        <dbReference type="EMBL" id="KAF6037993.1"/>
    </source>
</evidence>
<sequence length="626" mass="71717">MPSSLMQPKTPEHERAHRSLAALRPKLNRRPVSVSPSGRRVLESSPERNRGAVDGLRQLLQEHNPNLWQEPVDNRPAPSAASRPLPNPEEAVGIIQHQSAYIRQLESELKLTQGELTTYKTHLNDLLEENSRLGAAQQTSAILQDALNKSKGDNSTSSPATKQSLSKHINDLELLKALHTSKTEILEQQLAATKEALYAAQQKAEEHKSKLLIQESLSEFDRTGTRKGGGVCLRCGQKAGLIAAHCDPTSLVHQLTEEKNEMIETLSNIKRQLVDMQEREFQAVEKVKVGIQITEQANTEKAQALLEREQMAEELSALKQRCELLTNEHKTTLKNAKMSARTEVKNEISEMERRLKHTTESNSQLQVQLERTLREKDAASSELLKHKNELAIYQSSMVESTTGRRIDLTQLACERDMAVEEKNKLRNRIIKVEQVKDESILRVKKELEDVRNRLDAAERDVIQSREETVKLTRFNQDLEKQLNQAKMAFNNVDRSRNDELHSLTRKLESREDELQRVITDTEARYSKQLNEMENMYVAQNSVVEQLKQECHSQADIIENLSTKYRRENKQLKHDNMVCSRQLGKCKERLKVMDGEGMKNENVHRKLRERVAQLDEENYSLARQVRV</sequence>
<keyword evidence="4" id="KW-1185">Reference proteome</keyword>
<evidence type="ECO:0000313" key="4">
    <source>
        <dbReference type="Proteomes" id="UP000593567"/>
    </source>
</evidence>
<dbReference type="PANTHER" id="PTHR34343">
    <property type="entry name" value="SEROLOGICALLY DEFINED COLON CANCER ANTIGEN 8"/>
    <property type="match status" value="1"/>
</dbReference>
<feature type="region of interest" description="Disordered" evidence="2">
    <location>
        <begin position="66"/>
        <end position="87"/>
    </location>
</feature>
<proteinExistence type="predicted"/>
<dbReference type="OrthoDB" id="10252347at2759"/>
<evidence type="ECO:0000256" key="1">
    <source>
        <dbReference type="SAM" id="Coils"/>
    </source>
</evidence>
<accession>A0A7J7KID3</accession>
<comment type="caution">
    <text evidence="3">The sequence shown here is derived from an EMBL/GenBank/DDBJ whole genome shotgun (WGS) entry which is preliminary data.</text>
</comment>
<dbReference type="PANTHER" id="PTHR34343:SF1">
    <property type="entry name" value="SEROLOGICALLY DEFINED COLON CANCER ANTIGEN 8"/>
    <property type="match status" value="1"/>
</dbReference>
<dbReference type="GO" id="GO:0030010">
    <property type="term" value="P:establishment of cell polarity"/>
    <property type="evidence" value="ECO:0007669"/>
    <property type="project" value="TreeGrafter"/>
</dbReference>
<feature type="compositionally biased region" description="Low complexity" evidence="2">
    <location>
        <begin position="74"/>
        <end position="84"/>
    </location>
</feature>
<reference evidence="3" key="1">
    <citation type="submission" date="2020-06" db="EMBL/GenBank/DDBJ databases">
        <title>Draft genome of Bugula neritina, a colonial animal packing powerful symbionts and potential medicines.</title>
        <authorList>
            <person name="Rayko M."/>
        </authorList>
    </citation>
    <scope>NUCLEOTIDE SEQUENCE [LARGE SCALE GENOMIC DNA]</scope>
    <source>
        <strain evidence="3">Kwan_BN1</strain>
    </source>
</reference>
<feature type="region of interest" description="Disordered" evidence="2">
    <location>
        <begin position="1"/>
        <end position="51"/>
    </location>
</feature>
<dbReference type="GO" id="GO:0005814">
    <property type="term" value="C:centriole"/>
    <property type="evidence" value="ECO:0007669"/>
    <property type="project" value="TreeGrafter"/>
</dbReference>
<dbReference type="GO" id="GO:0005813">
    <property type="term" value="C:centrosome"/>
    <property type="evidence" value="ECO:0007669"/>
    <property type="project" value="InterPro"/>
</dbReference>
<dbReference type="InterPro" id="IPR031887">
    <property type="entry name" value="SDCCAG8"/>
</dbReference>
<dbReference type="Pfam" id="PF15964">
    <property type="entry name" value="CCCAP"/>
    <property type="match status" value="1"/>
</dbReference>
<gene>
    <name evidence="3" type="ORF">EB796_003697</name>
</gene>
<dbReference type="GO" id="GO:0007098">
    <property type="term" value="P:centrosome cycle"/>
    <property type="evidence" value="ECO:0007669"/>
    <property type="project" value="InterPro"/>
</dbReference>
<evidence type="ECO:0000256" key="2">
    <source>
        <dbReference type="SAM" id="MobiDB-lite"/>
    </source>
</evidence>
<organism evidence="3 4">
    <name type="scientific">Bugula neritina</name>
    <name type="common">Brown bryozoan</name>
    <name type="synonym">Sertularia neritina</name>
    <dbReference type="NCBI Taxonomy" id="10212"/>
    <lineage>
        <taxon>Eukaryota</taxon>
        <taxon>Metazoa</taxon>
        <taxon>Spiralia</taxon>
        <taxon>Lophotrochozoa</taxon>
        <taxon>Bryozoa</taxon>
        <taxon>Gymnolaemata</taxon>
        <taxon>Cheilostomatida</taxon>
        <taxon>Flustrina</taxon>
        <taxon>Buguloidea</taxon>
        <taxon>Bugulidae</taxon>
        <taxon>Bugula</taxon>
    </lineage>
</organism>
<dbReference type="GO" id="GO:0001764">
    <property type="term" value="P:neuron migration"/>
    <property type="evidence" value="ECO:0007669"/>
    <property type="project" value="TreeGrafter"/>
</dbReference>
<protein>
    <submittedName>
        <fullName evidence="3">SDCCAG8</fullName>
    </submittedName>
</protein>
<dbReference type="EMBL" id="VXIV02000488">
    <property type="protein sequence ID" value="KAF6037993.1"/>
    <property type="molecule type" value="Genomic_DNA"/>
</dbReference>
<feature type="compositionally biased region" description="Low complexity" evidence="2">
    <location>
        <begin position="30"/>
        <end position="39"/>
    </location>
</feature>
<feature type="compositionally biased region" description="Basic and acidic residues" evidence="2">
    <location>
        <begin position="40"/>
        <end position="51"/>
    </location>
</feature>
<keyword evidence="1" id="KW-0175">Coiled coil</keyword>
<dbReference type="Proteomes" id="UP000593567">
    <property type="component" value="Unassembled WGS sequence"/>
</dbReference>
<dbReference type="AlphaFoldDB" id="A0A7J7KID3"/>
<name>A0A7J7KID3_BUGNE</name>
<dbReference type="GO" id="GO:0035148">
    <property type="term" value="P:tube formation"/>
    <property type="evidence" value="ECO:0007669"/>
    <property type="project" value="TreeGrafter"/>
</dbReference>
<feature type="coiled-coil region" evidence="1">
    <location>
        <begin position="252"/>
        <end position="563"/>
    </location>
</feature>